<feature type="transmembrane region" description="Helical" evidence="7">
    <location>
        <begin position="609"/>
        <end position="627"/>
    </location>
</feature>
<feature type="transmembrane region" description="Helical" evidence="7">
    <location>
        <begin position="425"/>
        <end position="443"/>
    </location>
</feature>
<feature type="region of interest" description="Disordered" evidence="6">
    <location>
        <begin position="1"/>
        <end position="100"/>
    </location>
</feature>
<evidence type="ECO:0000313" key="9">
    <source>
        <dbReference type="Proteomes" id="UP000245884"/>
    </source>
</evidence>
<evidence type="ECO:0000256" key="4">
    <source>
        <dbReference type="ARBA" id="ARBA00022989"/>
    </source>
</evidence>
<evidence type="ECO:0000256" key="1">
    <source>
        <dbReference type="ARBA" id="ARBA00004651"/>
    </source>
</evidence>
<feature type="compositionally biased region" description="Basic and acidic residues" evidence="6">
    <location>
        <begin position="52"/>
        <end position="61"/>
    </location>
</feature>
<dbReference type="Pfam" id="PF13520">
    <property type="entry name" value="AA_permease_2"/>
    <property type="match status" value="1"/>
</dbReference>
<evidence type="ECO:0000256" key="7">
    <source>
        <dbReference type="SAM" id="Phobius"/>
    </source>
</evidence>
<feature type="transmembrane region" description="Helical" evidence="7">
    <location>
        <begin position="519"/>
        <end position="538"/>
    </location>
</feature>
<dbReference type="AlphaFoldDB" id="A0A316UQ18"/>
<dbReference type="OrthoDB" id="1718410at2759"/>
<feature type="compositionally biased region" description="Basic and acidic residues" evidence="6">
    <location>
        <begin position="120"/>
        <end position="131"/>
    </location>
</feature>
<dbReference type="RefSeq" id="XP_025362011.1">
    <property type="nucleotide sequence ID" value="XM_025503747.1"/>
</dbReference>
<dbReference type="InterPro" id="IPR002293">
    <property type="entry name" value="AA/rel_permease1"/>
</dbReference>
<dbReference type="InterPro" id="IPR050367">
    <property type="entry name" value="APC_superfamily"/>
</dbReference>
<evidence type="ECO:0000256" key="5">
    <source>
        <dbReference type="ARBA" id="ARBA00023136"/>
    </source>
</evidence>
<proteinExistence type="predicted"/>
<feature type="compositionally biased region" description="Low complexity" evidence="6">
    <location>
        <begin position="11"/>
        <end position="25"/>
    </location>
</feature>
<dbReference type="EMBL" id="KZ819668">
    <property type="protein sequence ID" value="PWN27399.1"/>
    <property type="molecule type" value="Genomic_DNA"/>
</dbReference>
<keyword evidence="4 7" id="KW-1133">Transmembrane helix</keyword>
<evidence type="ECO:0000256" key="2">
    <source>
        <dbReference type="ARBA" id="ARBA00022475"/>
    </source>
</evidence>
<keyword evidence="5 7" id="KW-0472">Membrane</keyword>
<dbReference type="STRING" id="1569628.A0A316UQ18"/>
<gene>
    <name evidence="8" type="ORF">BDZ90DRAFT_177333</name>
</gene>
<sequence length="805" mass="85702">MGKQGKQVDTAAGPSHPPAEASSSSYDLGTYPPVELYAASPEKAVRQRTRTRTIEGSRKGDEDDDENSRPLSKTYDDDMTDDDIPRARRSTAIPRPPSFAQSQFATIVRRQRKRRLFTPHDDEHHAGSDGQHHHHADVESGWQGSTLKMGRSRTEGPARAAPLNDYDFAGWGSMAMLDITEDQWKRAEHRVRQRRNRPRLGQLRAMAIAGNAVTGSIFYALPSVFAVAGVWTPVCLVLAALLMIPTLIVIHALAQTLSCGSNAASYSYILNVCSSRTLALVAGAITLLDAVSTGAVSASTAASYASSEAGQRLSGTAFTLIFLVALTAVGLLGLRDSSTTALSIYSFHNAAMLALLVAGCIAWGRQGSAILIGNWVSPSPNGKSTARALFDGTVVAFVGLTGFETTVSYAASVASGSFSKALRNIWLSVALLEAPMALLVLAVVPLKQIQSSNDVLALLASVAGGKGLHIYITVDAAVVLCGGVLTGAISCAGLLLAMCADGTLPRWLAGTLKRTGAPVWCLTAYLGLCIIVCATAGFDQLTLSSIFSLAFLAVLTLFGLSSLLAFHSRPLLFSSRSTPRPLPPRIVLLSLCITIVALAGNVALSPLALAQAAAYAGVIAVLLLAWANRVPLLHFIGVWAPSVLFADGGVGTGNGHDADDGELVVRKASKDNRGLAAWIVRRSKAWVARQRRENRAIVSCPAPSRSSSSYPSLTLSLSPPLRSSSHQPTHSLISYKLSFTSLETSPPSAISLSRTATAPWTRSLQSWRRTISWWTRLSRTSRWTWSSLMGRGAGEAPGQGRMRRR</sequence>
<dbReference type="Proteomes" id="UP000245884">
    <property type="component" value="Unassembled WGS sequence"/>
</dbReference>
<feature type="transmembrane region" description="Helical" evidence="7">
    <location>
        <begin position="477"/>
        <end position="498"/>
    </location>
</feature>
<evidence type="ECO:0000313" key="8">
    <source>
        <dbReference type="EMBL" id="PWN27399.1"/>
    </source>
</evidence>
<feature type="transmembrane region" description="Helical" evidence="7">
    <location>
        <begin position="544"/>
        <end position="566"/>
    </location>
</feature>
<protein>
    <submittedName>
        <fullName evidence="8">Uncharacterized protein</fullName>
    </submittedName>
</protein>
<accession>A0A316UQ18</accession>
<feature type="transmembrane region" description="Helical" evidence="7">
    <location>
        <begin position="231"/>
        <end position="254"/>
    </location>
</feature>
<evidence type="ECO:0000256" key="3">
    <source>
        <dbReference type="ARBA" id="ARBA00022692"/>
    </source>
</evidence>
<reference evidence="8 9" key="1">
    <citation type="journal article" date="2018" name="Mol. Biol. Evol.">
        <title>Broad Genomic Sampling Reveals a Smut Pathogenic Ancestry of the Fungal Clade Ustilaginomycotina.</title>
        <authorList>
            <person name="Kijpornyongpan T."/>
            <person name="Mondo S.J."/>
            <person name="Barry K."/>
            <person name="Sandor L."/>
            <person name="Lee J."/>
            <person name="Lipzen A."/>
            <person name="Pangilinan J."/>
            <person name="LaButti K."/>
            <person name="Hainaut M."/>
            <person name="Henrissat B."/>
            <person name="Grigoriev I.V."/>
            <person name="Spatafora J.W."/>
            <person name="Aime M.C."/>
        </authorList>
    </citation>
    <scope>NUCLEOTIDE SEQUENCE [LARGE SCALE GENOMIC DNA]</scope>
    <source>
        <strain evidence="8 9">MCA 5214</strain>
    </source>
</reference>
<feature type="transmembrane region" description="Helical" evidence="7">
    <location>
        <begin position="586"/>
        <end position="603"/>
    </location>
</feature>
<keyword evidence="3 7" id="KW-0812">Transmembrane</keyword>
<dbReference type="PANTHER" id="PTHR42770">
    <property type="entry name" value="AMINO ACID TRANSPORTER-RELATED"/>
    <property type="match status" value="1"/>
</dbReference>
<keyword evidence="2" id="KW-1003">Cell membrane</keyword>
<feature type="transmembrane region" description="Helical" evidence="7">
    <location>
        <begin position="346"/>
        <end position="364"/>
    </location>
</feature>
<feature type="region of interest" description="Disordered" evidence="6">
    <location>
        <begin position="120"/>
        <end position="139"/>
    </location>
</feature>
<feature type="transmembrane region" description="Helical" evidence="7">
    <location>
        <begin position="203"/>
        <end position="225"/>
    </location>
</feature>
<dbReference type="Gene3D" id="1.20.1740.10">
    <property type="entry name" value="Amino acid/polyamine transporter I"/>
    <property type="match status" value="1"/>
</dbReference>
<feature type="transmembrane region" description="Helical" evidence="7">
    <location>
        <begin position="313"/>
        <end position="334"/>
    </location>
</feature>
<keyword evidence="9" id="KW-1185">Reference proteome</keyword>
<dbReference type="PANTHER" id="PTHR42770:SF7">
    <property type="entry name" value="MEMBRANE PROTEIN"/>
    <property type="match status" value="1"/>
</dbReference>
<dbReference type="GO" id="GO:0005886">
    <property type="term" value="C:plasma membrane"/>
    <property type="evidence" value="ECO:0007669"/>
    <property type="project" value="UniProtKB-SubCell"/>
</dbReference>
<evidence type="ECO:0000256" key="6">
    <source>
        <dbReference type="SAM" id="MobiDB-lite"/>
    </source>
</evidence>
<name>A0A316UQ18_9BASI</name>
<comment type="subcellular location">
    <subcellularLocation>
        <location evidence="1">Cell membrane</location>
        <topology evidence="1">Multi-pass membrane protein</topology>
    </subcellularLocation>
</comment>
<dbReference type="GeneID" id="37025570"/>
<organism evidence="8 9">
    <name type="scientific">Jaminaea rosea</name>
    <dbReference type="NCBI Taxonomy" id="1569628"/>
    <lineage>
        <taxon>Eukaryota</taxon>
        <taxon>Fungi</taxon>
        <taxon>Dikarya</taxon>
        <taxon>Basidiomycota</taxon>
        <taxon>Ustilaginomycotina</taxon>
        <taxon>Exobasidiomycetes</taxon>
        <taxon>Microstromatales</taxon>
        <taxon>Microstromatales incertae sedis</taxon>
        <taxon>Jaminaea</taxon>
    </lineage>
</organism>
<dbReference type="GO" id="GO:0022857">
    <property type="term" value="F:transmembrane transporter activity"/>
    <property type="evidence" value="ECO:0007669"/>
    <property type="project" value="InterPro"/>
</dbReference>